<sequence>MTVSLYPFPQYHHPPRAGFSELPFCRDGVRCIPPGQLEWESAGGFGELRIQRHRTGEWSRGICGLLPSAAFSSGLVRPHEATLQSRLARQEILTREEGGALGKPVLLTTPQLAKWWARVDGEYVAEGGAVTFVGNDNTYHLRRYLPRMGQLPQPLDLAEAELLCIADGHHRAATHAALAAQGYAACAFLPVCIIGGEEVSIGSFTRVIEDDMGNTDEVLKRLGAYFMIEATPSAIIPSVPGEWAFSRNHLHYRLTRKSPQGRETAAEWLDAQVLAPVFGIVDSKRDHRITFEMAPEPGDDLAQRNFLPDRTYLSHFPLTTDRFFAEVAAGRMLPAKSTRFEPRVPSGMLVWMP</sequence>
<protein>
    <submittedName>
        <fullName evidence="1">DUF1015 family protein</fullName>
    </submittedName>
</protein>
<dbReference type="RefSeq" id="WP_187465392.1">
    <property type="nucleotide sequence ID" value="NZ_JACSIT010000061.1"/>
</dbReference>
<keyword evidence="2" id="KW-1185">Reference proteome</keyword>
<evidence type="ECO:0000313" key="2">
    <source>
        <dbReference type="Proteomes" id="UP000650081"/>
    </source>
</evidence>
<dbReference type="PANTHER" id="PTHR36454">
    <property type="entry name" value="LMO2823 PROTEIN"/>
    <property type="match status" value="1"/>
</dbReference>
<dbReference type="PANTHER" id="PTHR36454:SF1">
    <property type="entry name" value="DUF1015 DOMAIN-CONTAINING PROTEIN"/>
    <property type="match status" value="1"/>
</dbReference>
<dbReference type="AlphaFoldDB" id="A0A923PFP4"/>
<dbReference type="Proteomes" id="UP000650081">
    <property type="component" value="Unassembled WGS sequence"/>
</dbReference>
<dbReference type="Pfam" id="PF06245">
    <property type="entry name" value="DUF1015"/>
    <property type="match status" value="1"/>
</dbReference>
<name>A0A923PFP4_9BACT</name>
<gene>
    <name evidence="1" type="ORF">H9S92_03835</name>
</gene>
<reference evidence="1" key="1">
    <citation type="submission" date="2020-08" db="EMBL/GenBank/DDBJ databases">
        <title>Lewinella bacteria from marine environments.</title>
        <authorList>
            <person name="Zhong Y."/>
        </authorList>
    </citation>
    <scope>NUCLEOTIDE SEQUENCE</scope>
    <source>
        <strain evidence="1">KCTC 42187</strain>
    </source>
</reference>
<evidence type="ECO:0000313" key="1">
    <source>
        <dbReference type="EMBL" id="MBC6993278.1"/>
    </source>
</evidence>
<organism evidence="1 2">
    <name type="scientific">Neolewinella lacunae</name>
    <dbReference type="NCBI Taxonomy" id="1517758"/>
    <lineage>
        <taxon>Bacteria</taxon>
        <taxon>Pseudomonadati</taxon>
        <taxon>Bacteroidota</taxon>
        <taxon>Saprospiria</taxon>
        <taxon>Saprospirales</taxon>
        <taxon>Lewinellaceae</taxon>
        <taxon>Neolewinella</taxon>
    </lineage>
</organism>
<accession>A0A923PFP4</accession>
<comment type="caution">
    <text evidence="1">The sequence shown here is derived from an EMBL/GenBank/DDBJ whole genome shotgun (WGS) entry which is preliminary data.</text>
</comment>
<proteinExistence type="predicted"/>
<dbReference type="EMBL" id="JACSIT010000061">
    <property type="protein sequence ID" value="MBC6993278.1"/>
    <property type="molecule type" value="Genomic_DNA"/>
</dbReference>
<dbReference type="InterPro" id="IPR008323">
    <property type="entry name" value="UCP033563"/>
</dbReference>